<dbReference type="InterPro" id="IPR013747">
    <property type="entry name" value="ACP_syn_III_C"/>
</dbReference>
<organism evidence="6 7">
    <name type="scientific">Helicobacter cinaedi CCUG 18818 = ATCC BAA-847</name>
    <dbReference type="NCBI Taxonomy" id="537971"/>
    <lineage>
        <taxon>Bacteria</taxon>
        <taxon>Pseudomonadati</taxon>
        <taxon>Campylobacterota</taxon>
        <taxon>Epsilonproteobacteria</taxon>
        <taxon>Campylobacterales</taxon>
        <taxon>Helicobacteraceae</taxon>
        <taxon>Helicobacter</taxon>
    </lineage>
</organism>
<name>A0AAI8QGT2_9HELI</name>
<dbReference type="Gene3D" id="3.40.47.10">
    <property type="match status" value="2"/>
</dbReference>
<dbReference type="PANTHER" id="PTHR34069">
    <property type="entry name" value="3-OXOACYL-[ACYL-CARRIER-PROTEIN] SYNTHASE 3"/>
    <property type="match status" value="1"/>
</dbReference>
<evidence type="ECO:0000259" key="4">
    <source>
        <dbReference type="Pfam" id="PF08541"/>
    </source>
</evidence>
<dbReference type="Proteomes" id="UP000006036">
    <property type="component" value="Chromosome 1"/>
</dbReference>
<dbReference type="InterPro" id="IPR013751">
    <property type="entry name" value="ACP_syn_III_N"/>
</dbReference>
<dbReference type="EMBL" id="AP012492">
    <property type="protein sequence ID" value="BAM32069.1"/>
    <property type="molecule type" value="Genomic_DNA"/>
</dbReference>
<evidence type="ECO:0000256" key="1">
    <source>
        <dbReference type="ARBA" id="ARBA00022679"/>
    </source>
</evidence>
<dbReference type="CDD" id="cd00830">
    <property type="entry name" value="KAS_III"/>
    <property type="match status" value="1"/>
</dbReference>
<sequence length="474" mass="51825">MKATFHNTSIKGIYTIVPPKVIDIDSELDTIYKGDKKGLERIKKVIGLQTRHIAEKHITASDLGLQAATRLLESLNVERESIDALIFVTQSPDYFCPASACYLQGKLGLSQSCLSFDINQACAGYLYGLYVAHSLCDSGGANRVLLIVGDTLSKFVNPLDSNLAPMMGDGVSATLLERNLARHSACGDFLGNAADASLRRMCNLQVWISPTATSPHSLTLHNPKNSLTILECQDSSDTESQADSTHQDPSNSKIFDEKCGLQGKSQGSYLSGDLCDFSQLPHLSQNEVSLEKAELQKEHYFELGSDGSKFHQLIIPQGACRIPTKEIITDSKVWETSESRSLKDLYMDGAEIFSFAVSTYPKTFQGIIDYAQCDKDRIDYFFFHQANKYIVDNITRSLGLPKEKVPNTTTNKYGNLSGCSIPATICDTLAELASNGLDSPLRVHLAGFGAGLAWGNAVVTLDKGFKCQKVGVYE</sequence>
<keyword evidence="2 6" id="KW-0012">Acyltransferase</keyword>
<dbReference type="GO" id="GO:0004315">
    <property type="term" value="F:3-oxoacyl-[acyl-carrier-protein] synthase activity"/>
    <property type="evidence" value="ECO:0007669"/>
    <property type="project" value="InterPro"/>
</dbReference>
<dbReference type="AlphaFoldDB" id="A0AAI8QGT2"/>
<protein>
    <submittedName>
        <fullName evidence="6">3-oxoacyl-(Acyl carrier protein) synthase III</fullName>
        <ecNumber evidence="6">2.3.1.180</ecNumber>
    </submittedName>
</protein>
<feature type="domain" description="Beta-ketoacyl-[acyl-carrier-protein] synthase III N-terminal" evidence="5">
    <location>
        <begin position="116"/>
        <end position="181"/>
    </location>
</feature>
<feature type="domain" description="Beta-ketoacyl-[acyl-carrier-protein] synthase III C-terminal" evidence="4">
    <location>
        <begin position="371"/>
        <end position="460"/>
    </location>
</feature>
<gene>
    <name evidence="6" type="primary">fabH</name>
    <name evidence="6" type="ORF">HCBAA847_0831</name>
</gene>
<keyword evidence="1 6" id="KW-0808">Transferase</keyword>
<dbReference type="GO" id="GO:0006633">
    <property type="term" value="P:fatty acid biosynthetic process"/>
    <property type="evidence" value="ECO:0007669"/>
    <property type="project" value="InterPro"/>
</dbReference>
<proteinExistence type="predicted"/>
<dbReference type="InterPro" id="IPR016039">
    <property type="entry name" value="Thiolase-like"/>
</dbReference>
<evidence type="ECO:0000313" key="6">
    <source>
        <dbReference type="EMBL" id="BAM32069.1"/>
    </source>
</evidence>
<dbReference type="SUPFAM" id="SSF53901">
    <property type="entry name" value="Thiolase-like"/>
    <property type="match status" value="2"/>
</dbReference>
<dbReference type="GO" id="GO:0033818">
    <property type="term" value="F:beta-ketoacyl-acyl-carrier-protein synthase III activity"/>
    <property type="evidence" value="ECO:0007669"/>
    <property type="project" value="UniProtKB-EC"/>
</dbReference>
<dbReference type="RefSeq" id="WP_015453403.1">
    <property type="nucleotide sequence ID" value="NC_020555.1"/>
</dbReference>
<dbReference type="PANTHER" id="PTHR34069:SF2">
    <property type="entry name" value="BETA-KETOACYL-[ACYL-CARRIER-PROTEIN] SYNTHASE III"/>
    <property type="match status" value="1"/>
</dbReference>
<accession>A0AAI8QGT2</accession>
<feature type="region of interest" description="Disordered" evidence="3">
    <location>
        <begin position="233"/>
        <end position="253"/>
    </location>
</feature>
<dbReference type="Pfam" id="PF08541">
    <property type="entry name" value="ACP_syn_III_C"/>
    <property type="match status" value="1"/>
</dbReference>
<evidence type="ECO:0000259" key="5">
    <source>
        <dbReference type="Pfam" id="PF08545"/>
    </source>
</evidence>
<evidence type="ECO:0000256" key="2">
    <source>
        <dbReference type="ARBA" id="ARBA00023315"/>
    </source>
</evidence>
<evidence type="ECO:0000256" key="3">
    <source>
        <dbReference type="SAM" id="MobiDB-lite"/>
    </source>
</evidence>
<dbReference type="KEGG" id="hcb:HCBAA847_0831"/>
<evidence type="ECO:0000313" key="7">
    <source>
        <dbReference type="Proteomes" id="UP000006036"/>
    </source>
</evidence>
<dbReference type="Pfam" id="PF08545">
    <property type="entry name" value="ACP_syn_III"/>
    <property type="match status" value="1"/>
</dbReference>
<dbReference type="GO" id="GO:0044550">
    <property type="term" value="P:secondary metabolite biosynthetic process"/>
    <property type="evidence" value="ECO:0007669"/>
    <property type="project" value="TreeGrafter"/>
</dbReference>
<dbReference type="EC" id="2.3.1.180" evidence="6"/>
<reference evidence="6 7" key="1">
    <citation type="journal article" date="2012" name="J. Bacteriol.">
        <title>Complete Genome Sequence of Helicobacter cinaedi Type Strain ATCC BAA-847.</title>
        <authorList>
            <person name="Miyoshi-Akiyama T."/>
            <person name="Takeshita N."/>
            <person name="Ohmagari N."/>
            <person name="Kirikae T."/>
        </authorList>
    </citation>
    <scope>NUCLEOTIDE SEQUENCE [LARGE SCALE GENOMIC DNA]</scope>
    <source>
        <strain evidence="6 7">ATCC BAA-847</strain>
    </source>
</reference>